<dbReference type="OrthoDB" id="8477999at2"/>
<keyword evidence="5" id="KW-1185">Reference proteome</keyword>
<dbReference type="InterPro" id="IPR002347">
    <property type="entry name" value="SDR_fam"/>
</dbReference>
<proteinExistence type="inferred from homology"/>
<dbReference type="AlphaFoldDB" id="A0A511XEU1"/>
<evidence type="ECO:0000313" key="4">
    <source>
        <dbReference type="EMBL" id="GEN61458.1"/>
    </source>
</evidence>
<sequence>MTNFKDKYGHYALVVGASAGIGEAIAKEIASRGVNLVLVARRGDRLEALARDVMQNFNVQVRCVALDLLQDDAIDRLDEAVADLDIGLLVINAATVLAGSFLKNGYEQETNLIKLNVQMPAQIVHRIGSRLKQQRRGGILLVSSLAGNAPTPYQASYAASKAYLSSFGQALAYELSSQGVDVLVVAPGATDTEGMRATANIDYTKMKGVSLMKPEAVAKEAIEGLGKQTFSIPGAKNRIGASCLACCRERPLCEQLVK</sequence>
<keyword evidence="3" id="KW-0560">Oxidoreductase</keyword>
<dbReference type="PIRSF" id="PIRSF000126">
    <property type="entry name" value="11-beta-HSD1"/>
    <property type="match status" value="1"/>
</dbReference>
<comment type="similarity">
    <text evidence="2">Belongs to the short-chain dehydrogenases/reductases (SDR) family.</text>
</comment>
<dbReference type="EMBL" id="BJYF01000038">
    <property type="protein sequence ID" value="GEN61458.1"/>
    <property type="molecule type" value="Genomic_DNA"/>
</dbReference>
<gene>
    <name evidence="4" type="ORF">ANI02nite_33420</name>
</gene>
<accession>A0A511XEU1</accession>
<dbReference type="Proteomes" id="UP000321635">
    <property type="component" value="Unassembled WGS sequence"/>
</dbReference>
<dbReference type="InterPro" id="IPR020904">
    <property type="entry name" value="Sc_DH/Rdtase_CS"/>
</dbReference>
<dbReference type="PANTHER" id="PTHR43899">
    <property type="entry name" value="RH59310P"/>
    <property type="match status" value="1"/>
</dbReference>
<dbReference type="STRING" id="1120919.GCA_000429165_03425"/>
<dbReference type="PANTHER" id="PTHR43899:SF13">
    <property type="entry name" value="RH59310P"/>
    <property type="match status" value="1"/>
</dbReference>
<comment type="caution">
    <text evidence="4">The sequence shown here is derived from an EMBL/GenBank/DDBJ whole genome shotgun (WGS) entry which is preliminary data.</text>
</comment>
<organism evidence="4 5">
    <name type="scientific">Acetobacter nitrogenifigens DSM 23921 = NBRC 105050</name>
    <dbReference type="NCBI Taxonomy" id="1120919"/>
    <lineage>
        <taxon>Bacteria</taxon>
        <taxon>Pseudomonadati</taxon>
        <taxon>Pseudomonadota</taxon>
        <taxon>Alphaproteobacteria</taxon>
        <taxon>Acetobacterales</taxon>
        <taxon>Acetobacteraceae</taxon>
        <taxon>Acetobacter</taxon>
    </lineage>
</organism>
<dbReference type="InterPro" id="IPR051019">
    <property type="entry name" value="VLCFA-Steroid_DH"/>
</dbReference>
<name>A0A511XEU1_9PROT</name>
<dbReference type="SUPFAM" id="SSF51735">
    <property type="entry name" value="NAD(P)-binding Rossmann-fold domains"/>
    <property type="match status" value="1"/>
</dbReference>
<dbReference type="Pfam" id="PF00106">
    <property type="entry name" value="adh_short"/>
    <property type="match status" value="1"/>
</dbReference>
<protein>
    <submittedName>
        <fullName evidence="4">Short-chain dehydrogenase</fullName>
    </submittedName>
</protein>
<dbReference type="PROSITE" id="PS00061">
    <property type="entry name" value="ADH_SHORT"/>
    <property type="match status" value="1"/>
</dbReference>
<evidence type="ECO:0000256" key="1">
    <source>
        <dbReference type="ARBA" id="ARBA00004240"/>
    </source>
</evidence>
<dbReference type="PRINTS" id="PR00081">
    <property type="entry name" value="GDHRDH"/>
</dbReference>
<comment type="subcellular location">
    <subcellularLocation>
        <location evidence="1">Endoplasmic reticulum</location>
    </subcellularLocation>
</comment>
<dbReference type="RefSeq" id="WP_051292461.1">
    <property type="nucleotide sequence ID" value="NZ_AUBI01000021.1"/>
</dbReference>
<reference evidence="4 5" key="1">
    <citation type="submission" date="2019-07" db="EMBL/GenBank/DDBJ databases">
        <title>Whole genome shotgun sequence of Acetobacter nitrogenifigens NBRC 105050.</title>
        <authorList>
            <person name="Hosoyama A."/>
            <person name="Uohara A."/>
            <person name="Ohji S."/>
            <person name="Ichikawa N."/>
        </authorList>
    </citation>
    <scope>NUCLEOTIDE SEQUENCE [LARGE SCALE GENOMIC DNA]</scope>
    <source>
        <strain evidence="4 5">NBRC 105050</strain>
    </source>
</reference>
<dbReference type="Gene3D" id="3.40.50.720">
    <property type="entry name" value="NAD(P)-binding Rossmann-like Domain"/>
    <property type="match status" value="1"/>
</dbReference>
<evidence type="ECO:0000313" key="5">
    <source>
        <dbReference type="Proteomes" id="UP000321635"/>
    </source>
</evidence>
<evidence type="ECO:0000256" key="2">
    <source>
        <dbReference type="ARBA" id="ARBA00006484"/>
    </source>
</evidence>
<dbReference type="GO" id="GO:0016491">
    <property type="term" value="F:oxidoreductase activity"/>
    <property type="evidence" value="ECO:0007669"/>
    <property type="project" value="UniProtKB-KW"/>
</dbReference>
<evidence type="ECO:0000256" key="3">
    <source>
        <dbReference type="ARBA" id="ARBA00023002"/>
    </source>
</evidence>
<dbReference type="InterPro" id="IPR036291">
    <property type="entry name" value="NAD(P)-bd_dom_sf"/>
</dbReference>